<comment type="caution">
    <text evidence="4">The sequence shown here is derived from an EMBL/GenBank/DDBJ whole genome shotgun (WGS) entry which is preliminary data.</text>
</comment>
<organism evidence="4 5">
    <name type="scientific">Kutzneria viridogrisea</name>
    <dbReference type="NCBI Taxonomy" id="47990"/>
    <lineage>
        <taxon>Bacteria</taxon>
        <taxon>Bacillati</taxon>
        <taxon>Actinomycetota</taxon>
        <taxon>Actinomycetes</taxon>
        <taxon>Pseudonocardiales</taxon>
        <taxon>Pseudonocardiaceae</taxon>
        <taxon>Kutzneria</taxon>
    </lineage>
</organism>
<feature type="DNA-binding region" description="H-T-H motif" evidence="2">
    <location>
        <begin position="37"/>
        <end position="56"/>
    </location>
</feature>
<dbReference type="Pfam" id="PF00440">
    <property type="entry name" value="TetR_N"/>
    <property type="match status" value="1"/>
</dbReference>
<dbReference type="InterPro" id="IPR050109">
    <property type="entry name" value="HTH-type_TetR-like_transc_reg"/>
</dbReference>
<proteinExistence type="predicted"/>
<evidence type="ECO:0000313" key="4">
    <source>
        <dbReference type="EMBL" id="MBA8928893.1"/>
    </source>
</evidence>
<evidence type="ECO:0000256" key="1">
    <source>
        <dbReference type="ARBA" id="ARBA00023125"/>
    </source>
</evidence>
<name>A0ABR6BPV6_9PSEU</name>
<feature type="domain" description="HTH tetR-type" evidence="3">
    <location>
        <begin position="14"/>
        <end position="74"/>
    </location>
</feature>
<evidence type="ECO:0000256" key="2">
    <source>
        <dbReference type="PROSITE-ProRule" id="PRU00335"/>
    </source>
</evidence>
<evidence type="ECO:0000259" key="3">
    <source>
        <dbReference type="PROSITE" id="PS50977"/>
    </source>
</evidence>
<sequence>MTADLLALIRDASAEEHTEILDAALAAFLDYGIRRTSMAEVARRAGISQATLYRRFTQKPELVHAVTLREARRFVTAVDRGVDQSAGAREQVVELFVAFLHGLRRQKLLARLLKTEPEAVLPLLTVDGAALLGIGTDYLAEFVVRLQRAGQVPGFAPEPVAEMIARVALSLALTRRTRIPVDEVAAAREFARRHIVPVFGLAQLSQTPTGSG</sequence>
<dbReference type="PANTHER" id="PTHR30055:SF153">
    <property type="entry name" value="HTH-TYPE TRANSCRIPTIONAL REPRESSOR RV3405C"/>
    <property type="match status" value="1"/>
</dbReference>
<keyword evidence="1 2" id="KW-0238">DNA-binding</keyword>
<dbReference type="RefSeq" id="WP_182839080.1">
    <property type="nucleotide sequence ID" value="NZ_BAAABQ010000016.1"/>
</dbReference>
<dbReference type="InterPro" id="IPR001647">
    <property type="entry name" value="HTH_TetR"/>
</dbReference>
<dbReference type="PROSITE" id="PS50977">
    <property type="entry name" value="HTH_TETR_2"/>
    <property type="match status" value="1"/>
</dbReference>
<gene>
    <name evidence="4" type="ORF">BC739_006110</name>
</gene>
<keyword evidence="5" id="KW-1185">Reference proteome</keyword>
<evidence type="ECO:0000313" key="5">
    <source>
        <dbReference type="Proteomes" id="UP000517916"/>
    </source>
</evidence>
<protein>
    <submittedName>
        <fullName evidence="4">AcrR family transcriptional regulator</fullName>
    </submittedName>
</protein>
<dbReference type="InterPro" id="IPR009057">
    <property type="entry name" value="Homeodomain-like_sf"/>
</dbReference>
<dbReference type="SUPFAM" id="SSF46689">
    <property type="entry name" value="Homeodomain-like"/>
    <property type="match status" value="1"/>
</dbReference>
<dbReference type="EMBL" id="JACJID010000004">
    <property type="protein sequence ID" value="MBA8928893.1"/>
    <property type="molecule type" value="Genomic_DNA"/>
</dbReference>
<dbReference type="PANTHER" id="PTHR30055">
    <property type="entry name" value="HTH-TYPE TRANSCRIPTIONAL REGULATOR RUTR"/>
    <property type="match status" value="1"/>
</dbReference>
<reference evidence="4 5" key="1">
    <citation type="submission" date="2020-08" db="EMBL/GenBank/DDBJ databases">
        <title>Genomic Encyclopedia of Archaeal and Bacterial Type Strains, Phase II (KMG-II): from individual species to whole genera.</title>
        <authorList>
            <person name="Goeker M."/>
        </authorList>
    </citation>
    <scope>NUCLEOTIDE SEQUENCE [LARGE SCALE GENOMIC DNA]</scope>
    <source>
        <strain evidence="4 5">DSM 43850</strain>
    </source>
</reference>
<accession>A0ABR6BPV6</accession>
<dbReference type="Proteomes" id="UP000517916">
    <property type="component" value="Unassembled WGS sequence"/>
</dbReference>
<dbReference type="Gene3D" id="1.10.357.10">
    <property type="entry name" value="Tetracycline Repressor, domain 2"/>
    <property type="match status" value="1"/>
</dbReference>
<dbReference type="PRINTS" id="PR00455">
    <property type="entry name" value="HTHTETR"/>
</dbReference>